<evidence type="ECO:0000259" key="7">
    <source>
        <dbReference type="Pfam" id="PF03328"/>
    </source>
</evidence>
<dbReference type="InterPro" id="IPR015813">
    <property type="entry name" value="Pyrv/PenolPyrv_kinase-like_dom"/>
</dbReference>
<protein>
    <submittedName>
        <fullName evidence="8">CoA ester lyase</fullName>
    </submittedName>
</protein>
<dbReference type="PANTHER" id="PTHR32308:SF10">
    <property type="entry name" value="CITRATE LYASE SUBUNIT BETA"/>
    <property type="match status" value="1"/>
</dbReference>
<feature type="domain" description="HpcH/HpaI aldolase/citrate lyase" evidence="7">
    <location>
        <begin position="4"/>
        <end position="211"/>
    </location>
</feature>
<keyword evidence="4 6" id="KW-0460">Magnesium</keyword>
<evidence type="ECO:0000256" key="4">
    <source>
        <dbReference type="ARBA" id="ARBA00022842"/>
    </source>
</evidence>
<comment type="cofactor">
    <cofactor evidence="1">
        <name>Mg(2+)</name>
        <dbReference type="ChEBI" id="CHEBI:18420"/>
    </cofactor>
</comment>
<dbReference type="GO" id="GO:0016829">
    <property type="term" value="F:lyase activity"/>
    <property type="evidence" value="ECO:0007669"/>
    <property type="project" value="UniProtKB-KW"/>
</dbReference>
<name>A0A832QWQ9_9RHOB</name>
<feature type="binding site" evidence="6">
    <location>
        <position position="116"/>
    </location>
    <ligand>
        <name>Mg(2+)</name>
        <dbReference type="ChEBI" id="CHEBI:18420"/>
    </ligand>
</feature>
<evidence type="ECO:0000256" key="2">
    <source>
        <dbReference type="ARBA" id="ARBA00005568"/>
    </source>
</evidence>
<comment type="similarity">
    <text evidence="2">Belongs to the HpcH/HpaI aldolase family.</text>
</comment>
<proteinExistence type="inferred from homology"/>
<evidence type="ECO:0000313" key="9">
    <source>
        <dbReference type="Proteomes" id="UP000580830"/>
    </source>
</evidence>
<feature type="binding site" evidence="6">
    <location>
        <position position="142"/>
    </location>
    <ligand>
        <name>Mg(2+)</name>
        <dbReference type="ChEBI" id="CHEBI:18420"/>
    </ligand>
</feature>
<dbReference type="Pfam" id="PF03328">
    <property type="entry name" value="HpcH_HpaI"/>
    <property type="match status" value="1"/>
</dbReference>
<dbReference type="PANTHER" id="PTHR32308">
    <property type="entry name" value="LYASE BETA SUBUNIT, PUTATIVE (AFU_ORTHOLOGUE AFUA_4G13030)-RELATED"/>
    <property type="match status" value="1"/>
</dbReference>
<evidence type="ECO:0000256" key="6">
    <source>
        <dbReference type="PIRSR" id="PIRSR015582-2"/>
    </source>
</evidence>
<feature type="binding site" evidence="5">
    <location>
        <position position="116"/>
    </location>
    <ligand>
        <name>substrate</name>
    </ligand>
</feature>
<comment type="caution">
    <text evidence="8">The sequence shown here is derived from an EMBL/GenBank/DDBJ whole genome shotgun (WGS) entry which is preliminary data.</text>
</comment>
<keyword evidence="8" id="KW-0456">Lyase</keyword>
<dbReference type="InterPro" id="IPR011206">
    <property type="entry name" value="Citrate_lyase_beta/mcl1/mcl2"/>
</dbReference>
<dbReference type="Proteomes" id="UP000580830">
    <property type="component" value="Unassembled WGS sequence"/>
</dbReference>
<dbReference type="SUPFAM" id="SSF51621">
    <property type="entry name" value="Phosphoenolpyruvate/pyruvate domain"/>
    <property type="match status" value="1"/>
</dbReference>
<sequence>MMFRSCLFVPTDRPERFAKALAAGPDLVILDLEDAVQPAAKPAAREQIRAFLQGHSGARVGVRLNAAGTEWFQDDLSLLASPALAAVMLPKAETAETLAEVAGRLQAGAALIPLVETALGIWNALELARAPRVVQLAFGSVDFQLDAGLPDDDPDRAMLYARSRLVLASAAAGVAAPIDGVTVDLDDPARTTADVAQSRALGFGGKLCIHPRQIAPVHEGLAPSPAELARARAIVAAADAVGANGAIRLDGKLIDRPVAERARRMLAGG</sequence>
<feature type="binding site" evidence="5">
    <location>
        <position position="63"/>
    </location>
    <ligand>
        <name>substrate</name>
    </ligand>
</feature>
<accession>A0A832QWQ9</accession>
<dbReference type="InterPro" id="IPR040442">
    <property type="entry name" value="Pyrv_kinase-like_dom_sf"/>
</dbReference>
<keyword evidence="3 6" id="KW-0479">Metal-binding</keyword>
<reference evidence="8 9" key="1">
    <citation type="journal article" date="2020" name="Biotechnol. Biofuels">
        <title>New insights from the biogas microbiome by comprehensive genome-resolved metagenomics of nearly 1600 species originating from multiple anaerobic digesters.</title>
        <authorList>
            <person name="Campanaro S."/>
            <person name="Treu L."/>
            <person name="Rodriguez-R L.M."/>
            <person name="Kovalovszki A."/>
            <person name="Ziels R.M."/>
            <person name="Maus I."/>
            <person name="Zhu X."/>
            <person name="Kougias P.G."/>
            <person name="Basile A."/>
            <person name="Luo G."/>
            <person name="Schluter A."/>
            <person name="Konstantinidis K.T."/>
            <person name="Angelidaki I."/>
        </authorList>
    </citation>
    <scope>NUCLEOTIDE SEQUENCE [LARGE SCALE GENOMIC DNA]</scope>
    <source>
        <strain evidence="8">AS04akNAM_125</strain>
    </source>
</reference>
<evidence type="ECO:0000256" key="5">
    <source>
        <dbReference type="PIRSR" id="PIRSR015582-1"/>
    </source>
</evidence>
<gene>
    <name evidence="8" type="ORF">GXX24_11935</name>
</gene>
<evidence type="ECO:0000256" key="1">
    <source>
        <dbReference type="ARBA" id="ARBA00001946"/>
    </source>
</evidence>
<dbReference type="EMBL" id="DULP01000186">
    <property type="protein sequence ID" value="HHW34832.1"/>
    <property type="molecule type" value="Genomic_DNA"/>
</dbReference>
<organism evidence="8 9">
    <name type="scientific">Paracoccus solventivorans</name>
    <dbReference type="NCBI Taxonomy" id="53463"/>
    <lineage>
        <taxon>Bacteria</taxon>
        <taxon>Pseudomonadati</taxon>
        <taxon>Pseudomonadota</taxon>
        <taxon>Alphaproteobacteria</taxon>
        <taxon>Rhodobacterales</taxon>
        <taxon>Paracoccaceae</taxon>
        <taxon>Paracoccus</taxon>
    </lineage>
</organism>
<dbReference type="PIRSF" id="PIRSF015582">
    <property type="entry name" value="Cit_lyase_B"/>
    <property type="match status" value="1"/>
</dbReference>
<dbReference type="AlphaFoldDB" id="A0A832QWQ9"/>
<evidence type="ECO:0000313" key="8">
    <source>
        <dbReference type="EMBL" id="HHW34832.1"/>
    </source>
</evidence>
<dbReference type="GO" id="GO:0006107">
    <property type="term" value="P:oxaloacetate metabolic process"/>
    <property type="evidence" value="ECO:0007669"/>
    <property type="project" value="TreeGrafter"/>
</dbReference>
<dbReference type="Gene3D" id="3.20.20.60">
    <property type="entry name" value="Phosphoenolpyruvate-binding domains"/>
    <property type="match status" value="1"/>
</dbReference>
<dbReference type="GO" id="GO:0000287">
    <property type="term" value="F:magnesium ion binding"/>
    <property type="evidence" value="ECO:0007669"/>
    <property type="project" value="TreeGrafter"/>
</dbReference>
<evidence type="ECO:0000256" key="3">
    <source>
        <dbReference type="ARBA" id="ARBA00022723"/>
    </source>
</evidence>
<dbReference type="InterPro" id="IPR005000">
    <property type="entry name" value="Aldolase/citrate-lyase_domain"/>
</dbReference>